<dbReference type="InterPro" id="IPR015424">
    <property type="entry name" value="PyrdxlP-dep_Trfase"/>
</dbReference>
<dbReference type="InterPro" id="IPR015421">
    <property type="entry name" value="PyrdxlP-dep_Trfase_major"/>
</dbReference>
<dbReference type="GeneID" id="93409892"/>
<dbReference type="RefSeq" id="WP_008147061.1">
    <property type="nucleotide sequence ID" value="NZ_CP102285.1"/>
</dbReference>
<accession>B7B751</accession>
<dbReference type="EMBL" id="ABYH01000057">
    <property type="protein sequence ID" value="EEC97762.1"/>
    <property type="molecule type" value="Genomic_DNA"/>
</dbReference>
<reference evidence="7 8" key="1">
    <citation type="submission" date="2008-10" db="EMBL/GenBank/DDBJ databases">
        <title>Draft genome sequence of Parabacteroides johnsonii (DSM 18315).</title>
        <authorList>
            <person name="Sudarsanam P."/>
            <person name="Ley R."/>
            <person name="Guruge J."/>
            <person name="Turnbaugh P.J."/>
            <person name="Mahowald M."/>
            <person name="Liep D."/>
            <person name="Gordon J."/>
        </authorList>
    </citation>
    <scope>NUCLEOTIDE SEQUENCE [LARGE SCALE GENOMIC DNA]</scope>
    <source>
        <strain evidence="7 8">DSM 18315</strain>
    </source>
</reference>
<keyword evidence="3 7" id="KW-0032">Aminotransferase</keyword>
<organism evidence="7 8">
    <name type="scientific">Parabacteroides johnsonii DSM 18315</name>
    <dbReference type="NCBI Taxonomy" id="537006"/>
    <lineage>
        <taxon>Bacteria</taxon>
        <taxon>Pseudomonadati</taxon>
        <taxon>Bacteroidota</taxon>
        <taxon>Bacteroidia</taxon>
        <taxon>Bacteroidales</taxon>
        <taxon>Tannerellaceae</taxon>
        <taxon>Parabacteroides</taxon>
    </lineage>
</organism>
<dbReference type="InterPro" id="IPR015422">
    <property type="entry name" value="PyrdxlP-dep_Trfase_small"/>
</dbReference>
<evidence type="ECO:0000256" key="5">
    <source>
        <dbReference type="ARBA" id="ARBA00022898"/>
    </source>
</evidence>
<dbReference type="SUPFAM" id="SSF53383">
    <property type="entry name" value="PLP-dependent transferases"/>
    <property type="match status" value="1"/>
</dbReference>
<comment type="cofactor">
    <cofactor evidence="1">
        <name>pyridoxal 5'-phosphate</name>
        <dbReference type="ChEBI" id="CHEBI:597326"/>
    </cofactor>
</comment>
<sequence>MYLSDIAQSIKPSLTRHLFNLAKTYDDVIDFTLGDPDIPPHQAIKDAGCRAIQEGKTRYSQNAGLLELREVISQCYKRKERIDYHPLDEIIVTVGAMEGLYLSLLSLLNPGDEVIIPAPYYVNYEQMVQMCHAKPIIVDNPDGEKLGFKVEDVENAITEKTKVIIINTPSNPSGKIIPVEKIEALATLAKQYDLVIISDEVYKCLIYADSKFKNIVEIEGMRERTILVNSLSKEFCMTGWRIGYVLAPAEVIAAMTKFQENVAACAPLPSQYAAIEALSGENDYSANMVNIFTKRRNILVDGINRIPKLSCEAPEATFYLMVDISETGMKSEEFAIALLKAVHVAVVPGITYGRSCDNYVRMAFTLGEDKIQEGIKRIQTFINQLPL</sequence>
<keyword evidence="4 7" id="KW-0808">Transferase</keyword>
<dbReference type="PANTHER" id="PTHR46383">
    <property type="entry name" value="ASPARTATE AMINOTRANSFERASE"/>
    <property type="match status" value="1"/>
</dbReference>
<evidence type="ECO:0000256" key="2">
    <source>
        <dbReference type="ARBA" id="ARBA00007441"/>
    </source>
</evidence>
<dbReference type="Gene3D" id="3.90.1150.10">
    <property type="entry name" value="Aspartate Aminotransferase, domain 1"/>
    <property type="match status" value="1"/>
</dbReference>
<keyword evidence="5" id="KW-0663">Pyridoxal phosphate</keyword>
<comment type="caution">
    <text evidence="7">The sequence shown here is derived from an EMBL/GenBank/DDBJ whole genome shotgun (WGS) entry which is preliminary data.</text>
</comment>
<evidence type="ECO:0000313" key="7">
    <source>
        <dbReference type="EMBL" id="EEC97762.1"/>
    </source>
</evidence>
<evidence type="ECO:0000256" key="4">
    <source>
        <dbReference type="ARBA" id="ARBA00022679"/>
    </source>
</evidence>
<name>B7B751_9BACT</name>
<dbReference type="Pfam" id="PF00155">
    <property type="entry name" value="Aminotran_1_2"/>
    <property type="match status" value="1"/>
</dbReference>
<dbReference type="CDD" id="cd00609">
    <property type="entry name" value="AAT_like"/>
    <property type="match status" value="1"/>
</dbReference>
<feature type="domain" description="Aminotransferase class I/classII large" evidence="6">
    <location>
        <begin position="27"/>
        <end position="378"/>
    </location>
</feature>
<dbReference type="InterPro" id="IPR004839">
    <property type="entry name" value="Aminotransferase_I/II_large"/>
</dbReference>
<proteinExistence type="inferred from homology"/>
<dbReference type="EC" id="2.6.1.-" evidence="7"/>
<dbReference type="GO" id="GO:0030170">
    <property type="term" value="F:pyridoxal phosphate binding"/>
    <property type="evidence" value="ECO:0007669"/>
    <property type="project" value="InterPro"/>
</dbReference>
<evidence type="ECO:0000313" key="8">
    <source>
        <dbReference type="Proteomes" id="UP000005510"/>
    </source>
</evidence>
<dbReference type="FunFam" id="3.40.640.10:FF:000033">
    <property type="entry name" value="Aspartate aminotransferase"/>
    <property type="match status" value="1"/>
</dbReference>
<dbReference type="AlphaFoldDB" id="B7B751"/>
<reference evidence="7 8" key="2">
    <citation type="submission" date="2008-10" db="EMBL/GenBank/DDBJ databases">
        <authorList>
            <person name="Fulton L."/>
            <person name="Clifton S."/>
            <person name="Fulton B."/>
            <person name="Xu J."/>
            <person name="Minx P."/>
            <person name="Pepin K.H."/>
            <person name="Johnson M."/>
            <person name="Bhonagiri V."/>
            <person name="Nash W.E."/>
            <person name="Mardis E.R."/>
            <person name="Wilson R.K."/>
        </authorList>
    </citation>
    <scope>NUCLEOTIDE SEQUENCE [LARGE SCALE GENOMIC DNA]</scope>
    <source>
        <strain evidence="7 8">DSM 18315</strain>
    </source>
</reference>
<comment type="similarity">
    <text evidence="2">Belongs to the class-I pyridoxal-phosphate-dependent aminotransferase family.</text>
</comment>
<dbReference type="Gene3D" id="3.40.640.10">
    <property type="entry name" value="Type I PLP-dependent aspartate aminotransferase-like (Major domain)"/>
    <property type="match status" value="1"/>
</dbReference>
<evidence type="ECO:0000256" key="3">
    <source>
        <dbReference type="ARBA" id="ARBA00022576"/>
    </source>
</evidence>
<dbReference type="PANTHER" id="PTHR46383:SF1">
    <property type="entry name" value="ASPARTATE AMINOTRANSFERASE"/>
    <property type="match status" value="1"/>
</dbReference>
<evidence type="ECO:0000256" key="1">
    <source>
        <dbReference type="ARBA" id="ARBA00001933"/>
    </source>
</evidence>
<evidence type="ECO:0000259" key="6">
    <source>
        <dbReference type="Pfam" id="PF00155"/>
    </source>
</evidence>
<dbReference type="Proteomes" id="UP000005510">
    <property type="component" value="Unassembled WGS sequence"/>
</dbReference>
<dbReference type="STRING" id="537006.PRABACTJOHN_00848"/>
<gene>
    <name evidence="7" type="ORF">PRABACTJOHN_00848</name>
</gene>
<dbReference type="InterPro" id="IPR050596">
    <property type="entry name" value="AspAT/PAT-like"/>
</dbReference>
<protein>
    <submittedName>
        <fullName evidence="7">Aminotransferase, class I/II</fullName>
        <ecNumber evidence="7">2.6.1.-</ecNumber>
    </submittedName>
</protein>
<dbReference type="HOGENOM" id="CLU_017584_4_0_10"/>
<dbReference type="GO" id="GO:0008483">
    <property type="term" value="F:transaminase activity"/>
    <property type="evidence" value="ECO:0007669"/>
    <property type="project" value="UniProtKB-KW"/>
</dbReference>
<dbReference type="GO" id="GO:0006520">
    <property type="term" value="P:amino acid metabolic process"/>
    <property type="evidence" value="ECO:0007669"/>
    <property type="project" value="InterPro"/>
</dbReference>